<evidence type="ECO:0000313" key="1">
    <source>
        <dbReference type="EMBL" id="KAJ1883976.1"/>
    </source>
</evidence>
<name>A0ACC1I0W2_9FUNG</name>
<dbReference type="EMBL" id="JANBPG010002998">
    <property type="protein sequence ID" value="KAJ1883976.1"/>
    <property type="molecule type" value="Genomic_DNA"/>
</dbReference>
<comment type="caution">
    <text evidence="1">The sequence shown here is derived from an EMBL/GenBank/DDBJ whole genome shotgun (WGS) entry which is preliminary data.</text>
</comment>
<gene>
    <name evidence="1" type="ORF">LPJ66_010833</name>
</gene>
<sequence length="57" mass="6510">RGCAVIPKSSNPKRLKENLDLFSFELEDADMREIGKLDKNLKFNDPAVYAKRAIWAS</sequence>
<dbReference type="Proteomes" id="UP001150581">
    <property type="component" value="Unassembled WGS sequence"/>
</dbReference>
<reference evidence="1" key="1">
    <citation type="submission" date="2022-07" db="EMBL/GenBank/DDBJ databases">
        <title>Phylogenomic reconstructions and comparative analyses of Kickxellomycotina fungi.</title>
        <authorList>
            <person name="Reynolds N.K."/>
            <person name="Stajich J.E."/>
            <person name="Barry K."/>
            <person name="Grigoriev I.V."/>
            <person name="Crous P."/>
            <person name="Smith M.E."/>
        </authorList>
    </citation>
    <scope>NUCLEOTIDE SEQUENCE</scope>
    <source>
        <strain evidence="1">Benny 63K</strain>
    </source>
</reference>
<proteinExistence type="predicted"/>
<evidence type="ECO:0000313" key="2">
    <source>
        <dbReference type="Proteomes" id="UP001150581"/>
    </source>
</evidence>
<accession>A0ACC1I0W2</accession>
<organism evidence="1 2">
    <name type="scientific">Kickxella alabastrina</name>
    <dbReference type="NCBI Taxonomy" id="61397"/>
    <lineage>
        <taxon>Eukaryota</taxon>
        <taxon>Fungi</taxon>
        <taxon>Fungi incertae sedis</taxon>
        <taxon>Zoopagomycota</taxon>
        <taxon>Kickxellomycotina</taxon>
        <taxon>Kickxellomycetes</taxon>
        <taxon>Kickxellales</taxon>
        <taxon>Kickxellaceae</taxon>
        <taxon>Kickxella</taxon>
    </lineage>
</organism>
<keyword evidence="2" id="KW-1185">Reference proteome</keyword>
<protein>
    <submittedName>
        <fullName evidence="1">Uncharacterized protein</fullName>
    </submittedName>
</protein>
<feature type="non-terminal residue" evidence="1">
    <location>
        <position position="1"/>
    </location>
</feature>